<reference evidence="7" key="1">
    <citation type="journal article" date="2023" name="Mol. Phylogenet. Evol.">
        <title>Genome-scale phylogeny and comparative genomics of the fungal order Sordariales.</title>
        <authorList>
            <person name="Hensen N."/>
            <person name="Bonometti L."/>
            <person name="Westerberg I."/>
            <person name="Brannstrom I.O."/>
            <person name="Guillou S."/>
            <person name="Cros-Aarteil S."/>
            <person name="Calhoun S."/>
            <person name="Haridas S."/>
            <person name="Kuo A."/>
            <person name="Mondo S."/>
            <person name="Pangilinan J."/>
            <person name="Riley R."/>
            <person name="LaButti K."/>
            <person name="Andreopoulos B."/>
            <person name="Lipzen A."/>
            <person name="Chen C."/>
            <person name="Yan M."/>
            <person name="Daum C."/>
            <person name="Ng V."/>
            <person name="Clum A."/>
            <person name="Steindorff A."/>
            <person name="Ohm R.A."/>
            <person name="Martin F."/>
            <person name="Silar P."/>
            <person name="Natvig D.O."/>
            <person name="Lalanne C."/>
            <person name="Gautier V."/>
            <person name="Ament-Velasquez S.L."/>
            <person name="Kruys A."/>
            <person name="Hutchinson M.I."/>
            <person name="Powell A.J."/>
            <person name="Barry K."/>
            <person name="Miller A.N."/>
            <person name="Grigoriev I.V."/>
            <person name="Debuchy R."/>
            <person name="Gladieux P."/>
            <person name="Hiltunen Thoren M."/>
            <person name="Johannesson H."/>
        </authorList>
    </citation>
    <scope>NUCLEOTIDE SEQUENCE</scope>
    <source>
        <strain evidence="7">FGSC 1904</strain>
    </source>
</reference>
<dbReference type="AlphaFoldDB" id="A0AAE0PGA4"/>
<dbReference type="Proteomes" id="UP001281003">
    <property type="component" value="Unassembled WGS sequence"/>
</dbReference>
<gene>
    <name evidence="7" type="ORF">B0T20DRAFT_198917</name>
</gene>
<feature type="region of interest" description="Disordered" evidence="5">
    <location>
        <begin position="592"/>
        <end position="614"/>
    </location>
</feature>
<evidence type="ECO:0000256" key="1">
    <source>
        <dbReference type="ARBA" id="ARBA00004141"/>
    </source>
</evidence>
<feature type="transmembrane region" description="Helical" evidence="6">
    <location>
        <begin position="277"/>
        <end position="295"/>
    </location>
</feature>
<comment type="subcellular location">
    <subcellularLocation>
        <location evidence="1">Membrane</location>
        <topology evidence="1">Multi-pass membrane protein</topology>
    </subcellularLocation>
</comment>
<accession>A0AAE0PGA4</accession>
<feature type="transmembrane region" description="Helical" evidence="6">
    <location>
        <begin position="123"/>
        <end position="139"/>
    </location>
</feature>
<evidence type="ECO:0000313" key="7">
    <source>
        <dbReference type="EMBL" id="KAK3399453.1"/>
    </source>
</evidence>
<keyword evidence="3 6" id="KW-1133">Transmembrane helix</keyword>
<feature type="transmembrane region" description="Helical" evidence="6">
    <location>
        <begin position="301"/>
        <end position="320"/>
    </location>
</feature>
<evidence type="ECO:0000256" key="4">
    <source>
        <dbReference type="ARBA" id="ARBA00023136"/>
    </source>
</evidence>
<reference evidence="7" key="2">
    <citation type="submission" date="2023-07" db="EMBL/GenBank/DDBJ databases">
        <authorList>
            <consortium name="Lawrence Berkeley National Laboratory"/>
            <person name="Haridas S."/>
            <person name="Hensen N."/>
            <person name="Bonometti L."/>
            <person name="Westerberg I."/>
            <person name="Brannstrom I.O."/>
            <person name="Guillou S."/>
            <person name="Cros-Aarteil S."/>
            <person name="Calhoun S."/>
            <person name="Kuo A."/>
            <person name="Mondo S."/>
            <person name="Pangilinan J."/>
            <person name="Riley R."/>
            <person name="LaButti K."/>
            <person name="Andreopoulos B."/>
            <person name="Lipzen A."/>
            <person name="Chen C."/>
            <person name="Yanf M."/>
            <person name="Daum C."/>
            <person name="Ng V."/>
            <person name="Clum A."/>
            <person name="Steindorff A."/>
            <person name="Ohm R."/>
            <person name="Martin F."/>
            <person name="Silar P."/>
            <person name="Natvig D."/>
            <person name="Lalanne C."/>
            <person name="Gautier V."/>
            <person name="Ament-velasquez S.L."/>
            <person name="Kruys A."/>
            <person name="Hutchinson M.I."/>
            <person name="Powell A.J."/>
            <person name="Barry K."/>
            <person name="Miller A.N."/>
            <person name="Grigoriev I.V."/>
            <person name="Debuchy R."/>
            <person name="Gladieux P."/>
            <person name="Thoren M.H."/>
            <person name="Johannesson H."/>
        </authorList>
    </citation>
    <scope>NUCLEOTIDE SEQUENCE</scope>
    <source>
        <strain evidence="7">FGSC 1904</strain>
    </source>
</reference>
<evidence type="ECO:0000256" key="2">
    <source>
        <dbReference type="ARBA" id="ARBA00022692"/>
    </source>
</evidence>
<feature type="transmembrane region" description="Helical" evidence="6">
    <location>
        <begin position="84"/>
        <end position="102"/>
    </location>
</feature>
<proteinExistence type="predicted"/>
<organism evidence="7 8">
    <name type="scientific">Sordaria brevicollis</name>
    <dbReference type="NCBI Taxonomy" id="83679"/>
    <lineage>
        <taxon>Eukaryota</taxon>
        <taxon>Fungi</taxon>
        <taxon>Dikarya</taxon>
        <taxon>Ascomycota</taxon>
        <taxon>Pezizomycotina</taxon>
        <taxon>Sordariomycetes</taxon>
        <taxon>Sordariomycetidae</taxon>
        <taxon>Sordariales</taxon>
        <taxon>Sordariaceae</taxon>
        <taxon>Sordaria</taxon>
    </lineage>
</organism>
<dbReference type="InterPro" id="IPR007300">
    <property type="entry name" value="CidB/LrgB"/>
</dbReference>
<keyword evidence="8" id="KW-1185">Reference proteome</keyword>
<dbReference type="PANTHER" id="PTHR30249">
    <property type="entry name" value="PUTATIVE SEROTONIN TRANSPORTER"/>
    <property type="match status" value="1"/>
</dbReference>
<feature type="transmembrane region" description="Helical" evidence="6">
    <location>
        <begin position="493"/>
        <end position="515"/>
    </location>
</feature>
<keyword evidence="4 6" id="KW-0472">Membrane</keyword>
<feature type="transmembrane region" description="Helical" evidence="6">
    <location>
        <begin position="332"/>
        <end position="354"/>
    </location>
</feature>
<evidence type="ECO:0000256" key="3">
    <source>
        <dbReference type="ARBA" id="ARBA00022989"/>
    </source>
</evidence>
<dbReference type="EMBL" id="JAUTDP010000005">
    <property type="protein sequence ID" value="KAK3399453.1"/>
    <property type="molecule type" value="Genomic_DNA"/>
</dbReference>
<evidence type="ECO:0000313" key="8">
    <source>
        <dbReference type="Proteomes" id="UP001281003"/>
    </source>
</evidence>
<feature type="transmembrane region" description="Helical" evidence="6">
    <location>
        <begin position="145"/>
        <end position="168"/>
    </location>
</feature>
<dbReference type="PANTHER" id="PTHR30249:SF0">
    <property type="entry name" value="PLASTIDAL GLYCOLATE_GLYCERATE TRANSLOCATOR 1, CHLOROPLASTIC"/>
    <property type="match status" value="1"/>
</dbReference>
<protein>
    <recommendedName>
        <fullName evidence="9">LrgB-like protein</fullName>
    </recommendedName>
</protein>
<evidence type="ECO:0008006" key="9">
    <source>
        <dbReference type="Google" id="ProtNLM"/>
    </source>
</evidence>
<keyword evidence="2 6" id="KW-0812">Transmembrane</keyword>
<name>A0AAE0PGA4_SORBR</name>
<comment type="caution">
    <text evidence="7">The sequence shown here is derived from an EMBL/GenBank/DDBJ whole genome shotgun (WGS) entry which is preliminary data.</text>
</comment>
<evidence type="ECO:0000256" key="5">
    <source>
        <dbReference type="SAM" id="MobiDB-lite"/>
    </source>
</evidence>
<feature type="transmembrane region" description="Helical" evidence="6">
    <location>
        <begin position="53"/>
        <end position="72"/>
    </location>
</feature>
<dbReference type="GO" id="GO:0016020">
    <property type="term" value="C:membrane"/>
    <property type="evidence" value="ECO:0007669"/>
    <property type="project" value="UniProtKB-SubCell"/>
</dbReference>
<feature type="compositionally biased region" description="Basic and acidic residues" evidence="5">
    <location>
        <begin position="547"/>
        <end position="557"/>
    </location>
</feature>
<feature type="transmembrane region" description="Helical" evidence="6">
    <location>
        <begin position="404"/>
        <end position="421"/>
    </location>
</feature>
<feature type="region of interest" description="Disordered" evidence="5">
    <location>
        <begin position="531"/>
        <end position="568"/>
    </location>
</feature>
<feature type="transmembrane region" description="Helical" evidence="6">
    <location>
        <begin position="433"/>
        <end position="453"/>
    </location>
</feature>
<dbReference type="Pfam" id="PF04172">
    <property type="entry name" value="LrgB"/>
    <property type="match status" value="2"/>
</dbReference>
<evidence type="ECO:0000256" key="6">
    <source>
        <dbReference type="SAM" id="Phobius"/>
    </source>
</evidence>
<sequence>MAPTPVSLSNSDLPVPATTDKMCLTLLRITTWRQRCTELWHCFRLQTQPWDGVVASLLVLLAQLIIAGIDLMLDDHSVDFPPSILAMVSVFVIVSAMGCVVARMEGWYQKYLNKATNLLNRHMSIGFTIPFVMICREPLAEAGTVGLVIACFVLTAIINTAATYLLAFPIQSLMVRWKSPTPPAYDESDNIEVTVIGPGRKERWSWISSKIIFERDSMASSFSFGVTHSGDESACEGTRPPTRLEKHHQTTSEVQQLEIDMAKFTAFERWVIRNPMIVLFWFLTFTVGIPLRYAVHHDASLATFLLFASWLTMLEIQRAVKEAECLANWLRIALTGSLNPVLWTSFIMMGYIYIDAAISGRELGKMLDTLQTKTTLSHLLLHGVNGGVDAEGNKLNVSMAAGDIAQSILNAGLVAWGLKLYEYRRQLLSRAGLTVLIVSSILAIGNFTLGPLLTHAMGLGPASRNIAYTARSVTIAMGAPVMAMMGGDASLNATMVVISGIIYQMGLGFGVGGWLERTIFSRFVNRPQRPTRNTAAAVEMNPNEEEKDNKPEGEAKTEPLASASKTEHLTVPVAFTHQNSRVSFDLEAQQVSRGGPTATPGVTPAAQGAGKQGVNDPHTVAAGVTIGINSAAMGTAYLYEVGSEAAPYSALAMMALGVMTVGFASIKPLAEWVVRSVGGGVA</sequence>